<dbReference type="STRING" id="1302272.FC96_GL001913"/>
<feature type="region of interest" description="Disordered" evidence="3">
    <location>
        <begin position="36"/>
        <end position="62"/>
    </location>
</feature>
<sequence>MTKRAEEAKADYLAGLSYKEIAKRYNVSQSTVRNWKSRGHWDEGQSAKESATENATASQKSATKRDIVAMQETLDATGLTEKQKLFCAYYLQRFNATWAYQKAYGSNYNTAMVEGNKLLRNPKIIEAIKDLKAKQQQSILMDANDVLLQYIKQATASLGDVINYDSYDTALQDEDGNPLFDEDNNLIRKHSADIYLKPSDQVDWSLIEDIHVGRDGLVVKLYDKQKAMKELLDRLPEPVDTNQDDDAFLKAIYEAKRGTDDDENTTV</sequence>
<dbReference type="GO" id="GO:0051276">
    <property type="term" value="P:chromosome organization"/>
    <property type="evidence" value="ECO:0007669"/>
    <property type="project" value="InterPro"/>
</dbReference>
<evidence type="ECO:0000313" key="5">
    <source>
        <dbReference type="EMBL" id="KRK48176.1"/>
    </source>
</evidence>
<dbReference type="Pfam" id="PF10668">
    <property type="entry name" value="Phage_terminase"/>
    <property type="match status" value="1"/>
</dbReference>
<comment type="caution">
    <text evidence="5">The sequence shown here is derived from an EMBL/GenBank/DDBJ whole genome shotgun (WGS) entry which is preliminary data.</text>
</comment>
<dbReference type="InterPro" id="IPR018925">
    <property type="entry name" value="XtmA-like_N"/>
</dbReference>
<dbReference type="InterPro" id="IPR038713">
    <property type="entry name" value="Terminase_Gp1_N_sf"/>
</dbReference>
<dbReference type="InterPro" id="IPR052404">
    <property type="entry name" value="SPP1-like_terminase"/>
</dbReference>
<gene>
    <name evidence="5" type="ORF">FC96_GL001913</name>
</gene>
<keyword evidence="6" id="KW-1185">Reference proteome</keyword>
<keyword evidence="2" id="KW-0231">Viral genome packaging</keyword>
<dbReference type="InterPro" id="IPR009057">
    <property type="entry name" value="Homeodomain-like_sf"/>
</dbReference>
<dbReference type="PANTHER" id="PTHR41328:SF3">
    <property type="entry name" value="PBSX PHAGE TERMINASE SMALL SUBUNIT"/>
    <property type="match status" value="1"/>
</dbReference>
<feature type="compositionally biased region" description="Polar residues" evidence="3">
    <location>
        <begin position="47"/>
        <end position="61"/>
    </location>
</feature>
<dbReference type="Pfam" id="PF03592">
    <property type="entry name" value="Terminase_2"/>
    <property type="match status" value="1"/>
</dbReference>
<proteinExistence type="predicted"/>
<dbReference type="PATRIC" id="fig|1302272.5.peg.1950"/>
<evidence type="ECO:0000259" key="4">
    <source>
        <dbReference type="Pfam" id="PF10668"/>
    </source>
</evidence>
<dbReference type="Proteomes" id="UP000050911">
    <property type="component" value="Unassembled WGS sequence"/>
</dbReference>
<organism evidence="5 6">
    <name type="scientific">Secundilactobacillus kimchicus JCM 15530</name>
    <dbReference type="NCBI Taxonomy" id="1302272"/>
    <lineage>
        <taxon>Bacteria</taxon>
        <taxon>Bacillati</taxon>
        <taxon>Bacillota</taxon>
        <taxon>Bacilli</taxon>
        <taxon>Lactobacillales</taxon>
        <taxon>Lactobacillaceae</taxon>
        <taxon>Secundilactobacillus</taxon>
    </lineage>
</organism>
<dbReference type="RefSeq" id="WP_054660767.1">
    <property type="nucleotide sequence ID" value="NZ_AZCX01000004.1"/>
</dbReference>
<evidence type="ECO:0000256" key="3">
    <source>
        <dbReference type="SAM" id="MobiDB-lite"/>
    </source>
</evidence>
<dbReference type="AlphaFoldDB" id="A0A0R1HNF7"/>
<evidence type="ECO:0000313" key="6">
    <source>
        <dbReference type="Proteomes" id="UP000050911"/>
    </source>
</evidence>
<dbReference type="Gene3D" id="1.10.10.1400">
    <property type="entry name" value="Terminase, small subunit, N-terminal DNA-binding domain, HTH motif"/>
    <property type="match status" value="1"/>
</dbReference>
<feature type="domain" description="PBSX phage terminase small subunit-like N-terminal" evidence="4">
    <location>
        <begin position="16"/>
        <end position="51"/>
    </location>
</feature>
<dbReference type="EMBL" id="AZCX01000004">
    <property type="protein sequence ID" value="KRK48176.1"/>
    <property type="molecule type" value="Genomic_DNA"/>
</dbReference>
<accession>A0A0R1HNF7</accession>
<dbReference type="PANTHER" id="PTHR41328">
    <property type="entry name" value="TERMINASE SMALL SUBUNIT-RELATED"/>
    <property type="match status" value="1"/>
</dbReference>
<dbReference type="SUPFAM" id="SSF46689">
    <property type="entry name" value="Homeodomain-like"/>
    <property type="match status" value="1"/>
</dbReference>
<evidence type="ECO:0000256" key="1">
    <source>
        <dbReference type="ARBA" id="ARBA00022612"/>
    </source>
</evidence>
<reference evidence="5 6" key="1">
    <citation type="journal article" date="2015" name="Genome Announc.">
        <title>Expanding the biotechnology potential of lactobacilli through comparative genomics of 213 strains and associated genera.</title>
        <authorList>
            <person name="Sun Z."/>
            <person name="Harris H.M."/>
            <person name="McCann A."/>
            <person name="Guo C."/>
            <person name="Argimon S."/>
            <person name="Zhang W."/>
            <person name="Yang X."/>
            <person name="Jeffery I.B."/>
            <person name="Cooney J.C."/>
            <person name="Kagawa T.F."/>
            <person name="Liu W."/>
            <person name="Song Y."/>
            <person name="Salvetti E."/>
            <person name="Wrobel A."/>
            <person name="Rasinkangas P."/>
            <person name="Parkhill J."/>
            <person name="Rea M.C."/>
            <person name="O'Sullivan O."/>
            <person name="Ritari J."/>
            <person name="Douillard F.P."/>
            <person name="Paul Ross R."/>
            <person name="Yang R."/>
            <person name="Briner A.E."/>
            <person name="Felis G.E."/>
            <person name="de Vos W.M."/>
            <person name="Barrangou R."/>
            <person name="Klaenhammer T.R."/>
            <person name="Caufield P.W."/>
            <person name="Cui Y."/>
            <person name="Zhang H."/>
            <person name="O'Toole P.W."/>
        </authorList>
    </citation>
    <scope>NUCLEOTIDE SEQUENCE [LARGE SCALE GENOMIC DNA]</scope>
    <source>
        <strain evidence="5 6">JCM 15530</strain>
    </source>
</reference>
<protein>
    <submittedName>
        <fullName evidence="5">Prophage terminase small subunit</fullName>
    </submittedName>
</protein>
<dbReference type="InterPro" id="IPR005335">
    <property type="entry name" value="Terminase_ssu"/>
</dbReference>
<dbReference type="OrthoDB" id="7358785at2"/>
<dbReference type="Gene3D" id="1.10.10.60">
    <property type="entry name" value="Homeodomain-like"/>
    <property type="match status" value="1"/>
</dbReference>
<keyword evidence="1" id="KW-1188">Viral release from host cell</keyword>
<name>A0A0R1HNF7_9LACO</name>
<evidence type="ECO:0000256" key="2">
    <source>
        <dbReference type="ARBA" id="ARBA00023219"/>
    </source>
</evidence>